<dbReference type="InterPro" id="IPR011650">
    <property type="entry name" value="Peptidase_M20_dimer"/>
</dbReference>
<evidence type="ECO:0000256" key="1">
    <source>
        <dbReference type="PIRNR" id="PIRNR037226"/>
    </source>
</evidence>
<dbReference type="Pfam" id="PF07687">
    <property type="entry name" value="M20_dimer"/>
    <property type="match status" value="1"/>
</dbReference>
<dbReference type="GO" id="GO:0046657">
    <property type="term" value="P:folic acid catabolic process"/>
    <property type="evidence" value="ECO:0007669"/>
    <property type="project" value="TreeGrafter"/>
</dbReference>
<evidence type="ECO:0000259" key="2">
    <source>
        <dbReference type="Pfam" id="PF07687"/>
    </source>
</evidence>
<dbReference type="SUPFAM" id="SSF53187">
    <property type="entry name" value="Zn-dependent exopeptidases"/>
    <property type="match status" value="1"/>
</dbReference>
<dbReference type="PATRIC" id="fig|39777.7.peg.1173"/>
<reference evidence="3 4" key="1">
    <citation type="submission" date="2016-01" db="EMBL/GenBank/DDBJ databases">
        <authorList>
            <person name="Oliw E.H."/>
        </authorList>
    </citation>
    <scope>NUCLEOTIDE SEQUENCE [LARGE SCALE GENOMIC DNA]</scope>
    <source>
        <strain evidence="3 4">CMW7756B</strain>
    </source>
</reference>
<dbReference type="Gene3D" id="3.40.630.10">
    <property type="entry name" value="Zn peptidases"/>
    <property type="match status" value="1"/>
</dbReference>
<dbReference type="Gene3D" id="3.30.70.360">
    <property type="match status" value="1"/>
</dbReference>
<dbReference type="PANTHER" id="PTHR30575">
    <property type="entry name" value="PEPTIDASE M20"/>
    <property type="match status" value="1"/>
</dbReference>
<dbReference type="InterPro" id="IPR052030">
    <property type="entry name" value="Peptidase_M20/M20A_hydrolases"/>
</dbReference>
<name>A0A133S471_9FIRM</name>
<dbReference type="InterPro" id="IPR002933">
    <property type="entry name" value="Peptidase_M20"/>
</dbReference>
<dbReference type="GO" id="GO:0071713">
    <property type="term" value="F:para-aminobenzoyl-glutamate hydrolase activity"/>
    <property type="evidence" value="ECO:0007669"/>
    <property type="project" value="TreeGrafter"/>
</dbReference>
<dbReference type="InterPro" id="IPR017439">
    <property type="entry name" value="Amidohydrolase"/>
</dbReference>
<dbReference type="Pfam" id="PF01546">
    <property type="entry name" value="Peptidase_M20"/>
    <property type="match status" value="1"/>
</dbReference>
<sequence length="411" mass="44768">MYLLLNKVDYLYTYLGGPMSLTEQFSSASESFAQEAFTINYTLAKNPELSSHEFKSVKTIGAVLEKHGIPVTYEFCHLPTAFKASVVKVDNPKGRLAILCEYDALPDVGHACGHCASGSMSVLAALALHKMQQEGVAFNMDIDIIGTPDEEAMGCKVDMCNAGVFKDYDFAIMVHLDGEETRPNSQFLALDCFRAKYHGKPAHAAGEPWNGINAVNGVQLAIHAMDMLRQQVRPESRIGTWIINGGTASNVIPATGELEVTVRHTERDYLNGLSTQIKKIFEGAALCTGTTVDVEFYGNPYDDMNQNHRGTHLIEEVMTDMGLDFEPGPADIGGSSDIGNVSYQCAAFHPKLRLAGPDKVCHAKEFADAMLEPTIEQTILDGANIIGGTLLRLVENPTVLEEIVAEFNATK</sequence>
<dbReference type="FunFam" id="3.30.70.360:FF:000004">
    <property type="entry name" value="Peptidase M20 domain-containing protein 2"/>
    <property type="match status" value="1"/>
</dbReference>
<dbReference type="NCBIfam" id="TIGR01891">
    <property type="entry name" value="amidohydrolases"/>
    <property type="match status" value="1"/>
</dbReference>
<evidence type="ECO:0000313" key="4">
    <source>
        <dbReference type="Proteomes" id="UP000070226"/>
    </source>
</evidence>
<gene>
    <name evidence="3" type="ORF">HMPREF3233_01207</name>
</gene>
<dbReference type="STRING" id="39777.B7L28_00815"/>
<comment type="caution">
    <text evidence="3">The sequence shown here is derived from an EMBL/GenBank/DDBJ whole genome shotgun (WGS) entry which is preliminary data.</text>
</comment>
<dbReference type="AlphaFoldDB" id="A0A133S471"/>
<dbReference type="Proteomes" id="UP000070226">
    <property type="component" value="Unassembled WGS sequence"/>
</dbReference>
<feature type="domain" description="Peptidase M20 dimerisation" evidence="2">
    <location>
        <begin position="194"/>
        <end position="282"/>
    </location>
</feature>
<organism evidence="3">
    <name type="scientific">Veillonella atypica</name>
    <dbReference type="NCBI Taxonomy" id="39777"/>
    <lineage>
        <taxon>Bacteria</taxon>
        <taxon>Bacillati</taxon>
        <taxon>Bacillota</taxon>
        <taxon>Negativicutes</taxon>
        <taxon>Veillonellales</taxon>
        <taxon>Veillonellaceae</taxon>
        <taxon>Veillonella</taxon>
    </lineage>
</organism>
<dbReference type="EMBL" id="LRQT01000048">
    <property type="protein sequence ID" value="KXA63821.1"/>
    <property type="molecule type" value="Genomic_DNA"/>
</dbReference>
<proteinExistence type="inferred from homology"/>
<dbReference type="GO" id="GO:0005737">
    <property type="term" value="C:cytoplasm"/>
    <property type="evidence" value="ECO:0007669"/>
    <property type="project" value="TreeGrafter"/>
</dbReference>
<dbReference type="InterPro" id="IPR017144">
    <property type="entry name" value="Xaa-Arg_dipeptidase"/>
</dbReference>
<keyword evidence="3" id="KW-0378">Hydrolase</keyword>
<evidence type="ECO:0000313" key="3">
    <source>
        <dbReference type="EMBL" id="KXA63821.1"/>
    </source>
</evidence>
<dbReference type="PIRSF" id="PIRSF037226">
    <property type="entry name" value="Amidohydrolase_ACY1L2_prd"/>
    <property type="match status" value="1"/>
</dbReference>
<comment type="similarity">
    <text evidence="1">Belongs to the peptidase M20A family.</text>
</comment>
<dbReference type="PANTHER" id="PTHR30575:SF3">
    <property type="entry name" value="PEPTIDASE M20 DIMERISATION DOMAIN-CONTAINING PROTEIN"/>
    <property type="match status" value="1"/>
</dbReference>
<accession>A0A133S471</accession>
<dbReference type="GO" id="GO:0016805">
    <property type="term" value="F:dipeptidase activity"/>
    <property type="evidence" value="ECO:0007669"/>
    <property type="project" value="InterPro"/>
</dbReference>
<protein>
    <recommendedName>
        <fullName evidence="1">Peptidase M20 domain-containing protein 2</fullName>
    </recommendedName>
</protein>
<dbReference type="SUPFAM" id="SSF55031">
    <property type="entry name" value="Bacterial exopeptidase dimerisation domain"/>
    <property type="match status" value="1"/>
</dbReference>
<dbReference type="InterPro" id="IPR036264">
    <property type="entry name" value="Bact_exopeptidase_dim_dom"/>
</dbReference>